<gene>
    <name evidence="1" type="ORF">ACFO3S_27520</name>
</gene>
<dbReference type="EMBL" id="JBHSEP010000037">
    <property type="protein sequence ID" value="MFC4601999.1"/>
    <property type="molecule type" value="Genomic_DNA"/>
</dbReference>
<sequence>MRMIAFSYTAGTTITRRFASGIGASLDWCTIAGGAKRREIPEQTELYRHRHNLGLKKIE</sequence>
<dbReference type="RefSeq" id="WP_378102874.1">
    <property type="nucleotide sequence ID" value="NZ_JBHSEP010000037.1"/>
</dbReference>
<comment type="caution">
    <text evidence="1">The sequence shown here is derived from an EMBL/GenBank/DDBJ whole genome shotgun (WGS) entry which is preliminary data.</text>
</comment>
<keyword evidence="2" id="KW-1185">Reference proteome</keyword>
<dbReference type="Proteomes" id="UP001596028">
    <property type="component" value="Unassembled WGS sequence"/>
</dbReference>
<evidence type="ECO:0000313" key="2">
    <source>
        <dbReference type="Proteomes" id="UP001596028"/>
    </source>
</evidence>
<evidence type="ECO:0000313" key="1">
    <source>
        <dbReference type="EMBL" id="MFC4601999.1"/>
    </source>
</evidence>
<organism evidence="1 2">
    <name type="scientific">Cohnella hongkongensis</name>
    <dbReference type="NCBI Taxonomy" id="178337"/>
    <lineage>
        <taxon>Bacteria</taxon>
        <taxon>Bacillati</taxon>
        <taxon>Bacillota</taxon>
        <taxon>Bacilli</taxon>
        <taxon>Bacillales</taxon>
        <taxon>Paenibacillaceae</taxon>
        <taxon>Cohnella</taxon>
    </lineage>
</organism>
<proteinExistence type="predicted"/>
<accession>A0ABV9FLA3</accession>
<name>A0ABV9FLA3_9BACL</name>
<protein>
    <submittedName>
        <fullName evidence="1">Uncharacterized protein</fullName>
    </submittedName>
</protein>
<reference evidence="2" key="1">
    <citation type="journal article" date="2019" name="Int. J. Syst. Evol. Microbiol.">
        <title>The Global Catalogue of Microorganisms (GCM) 10K type strain sequencing project: providing services to taxonomists for standard genome sequencing and annotation.</title>
        <authorList>
            <consortium name="The Broad Institute Genomics Platform"/>
            <consortium name="The Broad Institute Genome Sequencing Center for Infectious Disease"/>
            <person name="Wu L."/>
            <person name="Ma J."/>
        </authorList>
    </citation>
    <scope>NUCLEOTIDE SEQUENCE [LARGE SCALE GENOMIC DNA]</scope>
    <source>
        <strain evidence="2">CCUG 49571</strain>
    </source>
</reference>